<keyword evidence="7" id="KW-0378">Hydrolase</keyword>
<dbReference type="SUPFAM" id="SSF51261">
    <property type="entry name" value="Duplicated hybrid motif"/>
    <property type="match status" value="1"/>
</dbReference>
<feature type="chain" id="PRO_5038712792" evidence="4">
    <location>
        <begin position="22"/>
        <end position="431"/>
    </location>
</feature>
<feature type="compositionally biased region" description="Low complexity" evidence="3">
    <location>
        <begin position="278"/>
        <end position="291"/>
    </location>
</feature>
<dbReference type="InterPro" id="IPR016047">
    <property type="entry name" value="M23ase_b-sheet_dom"/>
</dbReference>
<keyword evidence="2" id="KW-0175">Coiled coil</keyword>
<feature type="region of interest" description="Disordered" evidence="3">
    <location>
        <begin position="255"/>
        <end position="330"/>
    </location>
</feature>
<dbReference type="Gene3D" id="2.70.70.10">
    <property type="entry name" value="Glucose Permease (Domain IIA)"/>
    <property type="match status" value="1"/>
</dbReference>
<evidence type="ECO:0000256" key="3">
    <source>
        <dbReference type="SAM" id="MobiDB-lite"/>
    </source>
</evidence>
<dbReference type="InterPro" id="IPR050570">
    <property type="entry name" value="Cell_wall_metabolism_enzyme"/>
</dbReference>
<dbReference type="Pfam" id="PF01551">
    <property type="entry name" value="Peptidase_M23"/>
    <property type="match status" value="1"/>
</dbReference>
<dbReference type="PANTHER" id="PTHR21666:SF270">
    <property type="entry name" value="MUREIN HYDROLASE ACTIVATOR ENVC"/>
    <property type="match status" value="1"/>
</dbReference>
<dbReference type="Pfam" id="PF24568">
    <property type="entry name" value="CC_PcsB"/>
    <property type="match status" value="1"/>
</dbReference>
<accession>A0A841Q025</accession>
<evidence type="ECO:0000313" key="8">
    <source>
        <dbReference type="Proteomes" id="UP000568839"/>
    </source>
</evidence>
<keyword evidence="1 4" id="KW-0732">Signal</keyword>
<feature type="compositionally biased region" description="Basic and acidic residues" evidence="3">
    <location>
        <begin position="255"/>
        <end position="277"/>
    </location>
</feature>
<organism evidence="7 8">
    <name type="scientific">Geomicrobium halophilum</name>
    <dbReference type="NCBI Taxonomy" id="549000"/>
    <lineage>
        <taxon>Bacteria</taxon>
        <taxon>Bacillati</taxon>
        <taxon>Bacillota</taxon>
        <taxon>Bacilli</taxon>
        <taxon>Bacillales</taxon>
        <taxon>Geomicrobium</taxon>
    </lineage>
</organism>
<evidence type="ECO:0000259" key="5">
    <source>
        <dbReference type="Pfam" id="PF01551"/>
    </source>
</evidence>
<dbReference type="InterPro" id="IPR057309">
    <property type="entry name" value="PcsB_CC"/>
</dbReference>
<gene>
    <name evidence="7" type="ORF">HNR44_002338</name>
</gene>
<feature type="domain" description="Peptidoglycan hydrolase PcsB coiled-coil" evidence="6">
    <location>
        <begin position="107"/>
        <end position="182"/>
    </location>
</feature>
<dbReference type="EMBL" id="JACHHJ010000003">
    <property type="protein sequence ID" value="MBB6450355.1"/>
    <property type="molecule type" value="Genomic_DNA"/>
</dbReference>
<dbReference type="PANTHER" id="PTHR21666">
    <property type="entry name" value="PEPTIDASE-RELATED"/>
    <property type="match status" value="1"/>
</dbReference>
<feature type="domain" description="M23ase beta-sheet core" evidence="5">
    <location>
        <begin position="321"/>
        <end position="415"/>
    </location>
</feature>
<evidence type="ECO:0000256" key="4">
    <source>
        <dbReference type="SAM" id="SignalP"/>
    </source>
</evidence>
<dbReference type="Gene3D" id="6.10.250.3150">
    <property type="match status" value="1"/>
</dbReference>
<evidence type="ECO:0000259" key="6">
    <source>
        <dbReference type="Pfam" id="PF24568"/>
    </source>
</evidence>
<dbReference type="GO" id="GO:0004222">
    <property type="term" value="F:metalloendopeptidase activity"/>
    <property type="evidence" value="ECO:0007669"/>
    <property type="project" value="TreeGrafter"/>
</dbReference>
<reference evidence="7 8" key="1">
    <citation type="submission" date="2020-08" db="EMBL/GenBank/DDBJ databases">
        <title>Genomic Encyclopedia of Type Strains, Phase IV (KMG-IV): sequencing the most valuable type-strain genomes for metagenomic binning, comparative biology and taxonomic classification.</title>
        <authorList>
            <person name="Goeker M."/>
        </authorList>
    </citation>
    <scope>NUCLEOTIDE SEQUENCE [LARGE SCALE GENOMIC DNA]</scope>
    <source>
        <strain evidence="7 8">DSM 21769</strain>
    </source>
</reference>
<proteinExistence type="predicted"/>
<protein>
    <submittedName>
        <fullName evidence="7">Peptidoglycan hydrolase CwlO-like protein</fullName>
    </submittedName>
</protein>
<keyword evidence="8" id="KW-1185">Reference proteome</keyword>
<dbReference type="CDD" id="cd12797">
    <property type="entry name" value="M23_peptidase"/>
    <property type="match status" value="1"/>
</dbReference>
<feature type="coiled-coil region" evidence="2">
    <location>
        <begin position="26"/>
        <end position="123"/>
    </location>
</feature>
<dbReference type="InterPro" id="IPR011055">
    <property type="entry name" value="Dup_hybrid_motif"/>
</dbReference>
<evidence type="ECO:0000256" key="1">
    <source>
        <dbReference type="ARBA" id="ARBA00022729"/>
    </source>
</evidence>
<sequence>MQVKKQLLLGAAFMLGLSSWAVMIGQAEANGDLEEELEEIRKSQENIEDDIETKEEDLKAVEEAQAEIKEEIEALDKEMTETVTAIEEKEAEVDAVEEELEQLDEEISQIEERIEKRDKLLKERATTMYKSGGGTVEYIEVLLGAQSFGDFIDRVRALSTIAEQDQEILDEHIADHELLEEKKTAVEDNLVTLESHVDELETLSSNLEAQMKEKETVMAGLDEDEHQLLDELEEIEDEEEILRQQELAKKNEIERAEKAEQANSKAEDETSSNREESSSSSPVETASASEAESSDGDESGSLARPATGEFTSQYGMRNGSMHHGVDIGQGGRSNVPIVAAESGEVSYAGYMGGYGKTVIITHQVDGQTLTTLYAHLATSSVSVGDQVSRSEQIGIMGNTGRSTGPHLHFEVHEGDWNSSKSHSVDPMNYIH</sequence>
<dbReference type="Proteomes" id="UP000568839">
    <property type="component" value="Unassembled WGS sequence"/>
</dbReference>
<feature type="signal peptide" evidence="4">
    <location>
        <begin position="1"/>
        <end position="21"/>
    </location>
</feature>
<comment type="caution">
    <text evidence="7">The sequence shown here is derived from an EMBL/GenBank/DDBJ whole genome shotgun (WGS) entry which is preliminary data.</text>
</comment>
<evidence type="ECO:0000256" key="2">
    <source>
        <dbReference type="SAM" id="Coils"/>
    </source>
</evidence>
<dbReference type="RefSeq" id="WP_184404409.1">
    <property type="nucleotide sequence ID" value="NZ_JACHHJ010000003.1"/>
</dbReference>
<dbReference type="AlphaFoldDB" id="A0A841Q025"/>
<evidence type="ECO:0000313" key="7">
    <source>
        <dbReference type="EMBL" id="MBB6450355.1"/>
    </source>
</evidence>
<name>A0A841Q025_9BACL</name>